<sequence length="42" mass="4739">MKPVQDVLGPRMQECAKLSHCVAAIRQERDVLAGQDALRLKY</sequence>
<dbReference type="Proteomes" id="UP001363010">
    <property type="component" value="Unassembled WGS sequence"/>
</dbReference>
<name>A0ABU8WAM1_9BURK</name>
<accession>A0ABU8WAM1</accession>
<protein>
    <submittedName>
        <fullName evidence="1">Uncharacterized protein</fullName>
    </submittedName>
</protein>
<organism evidence="1 2">
    <name type="scientific">Variovorax humicola</name>
    <dbReference type="NCBI Taxonomy" id="1769758"/>
    <lineage>
        <taxon>Bacteria</taxon>
        <taxon>Pseudomonadati</taxon>
        <taxon>Pseudomonadota</taxon>
        <taxon>Betaproteobacteria</taxon>
        <taxon>Burkholderiales</taxon>
        <taxon>Comamonadaceae</taxon>
        <taxon>Variovorax</taxon>
    </lineage>
</organism>
<dbReference type="RefSeq" id="WP_340368124.1">
    <property type="nucleotide sequence ID" value="NZ_JBBKZV010000051.1"/>
</dbReference>
<proteinExistence type="predicted"/>
<keyword evidence="2" id="KW-1185">Reference proteome</keyword>
<dbReference type="EMBL" id="JBBKZV010000051">
    <property type="protein sequence ID" value="MEJ8827094.1"/>
    <property type="molecule type" value="Genomic_DNA"/>
</dbReference>
<reference evidence="1 2" key="1">
    <citation type="submission" date="2024-03" db="EMBL/GenBank/DDBJ databases">
        <title>Novel species of the genus Variovorax.</title>
        <authorList>
            <person name="Liu Q."/>
            <person name="Xin Y.-H."/>
        </authorList>
    </citation>
    <scope>NUCLEOTIDE SEQUENCE [LARGE SCALE GENOMIC DNA]</scope>
    <source>
        <strain evidence="1 2">KACC 18501</strain>
    </source>
</reference>
<evidence type="ECO:0000313" key="2">
    <source>
        <dbReference type="Proteomes" id="UP001363010"/>
    </source>
</evidence>
<gene>
    <name evidence="1" type="ORF">WKW80_34745</name>
</gene>
<comment type="caution">
    <text evidence="1">The sequence shown here is derived from an EMBL/GenBank/DDBJ whole genome shotgun (WGS) entry which is preliminary data.</text>
</comment>
<evidence type="ECO:0000313" key="1">
    <source>
        <dbReference type="EMBL" id="MEJ8827094.1"/>
    </source>
</evidence>